<evidence type="ECO:0000256" key="4">
    <source>
        <dbReference type="ARBA" id="ARBA00022692"/>
    </source>
</evidence>
<feature type="transmembrane region" description="Helical" evidence="8">
    <location>
        <begin position="226"/>
        <end position="247"/>
    </location>
</feature>
<dbReference type="Gene3D" id="3.90.550.10">
    <property type="entry name" value="Spore Coat Polysaccharide Biosynthesis Protein SpsA, Chain A"/>
    <property type="match status" value="1"/>
</dbReference>
<evidence type="ECO:0000256" key="6">
    <source>
        <dbReference type="ARBA" id="ARBA00022989"/>
    </source>
</evidence>
<keyword evidence="4 8" id="KW-0812">Transmembrane</keyword>
<dbReference type="CDD" id="cd04187">
    <property type="entry name" value="DPM1_like_bac"/>
    <property type="match status" value="1"/>
</dbReference>
<evidence type="ECO:0000256" key="2">
    <source>
        <dbReference type="ARBA" id="ARBA00022676"/>
    </source>
</evidence>
<organism evidence="10 11">
    <name type="scientific">Candidatus Mediterraneibacter gallistercoris</name>
    <dbReference type="NCBI Taxonomy" id="2838671"/>
    <lineage>
        <taxon>Bacteria</taxon>
        <taxon>Bacillati</taxon>
        <taxon>Bacillota</taxon>
        <taxon>Clostridia</taxon>
        <taxon>Lachnospirales</taxon>
        <taxon>Lachnospiraceae</taxon>
        <taxon>Mediterraneibacter</taxon>
    </lineage>
</organism>
<dbReference type="PANTHER" id="PTHR48090:SF3">
    <property type="entry name" value="UNDECAPRENYL-PHOSPHATE 4-DEOXY-4-FORMAMIDO-L-ARABINOSE TRANSFERASE"/>
    <property type="match status" value="1"/>
</dbReference>
<dbReference type="InterPro" id="IPR029044">
    <property type="entry name" value="Nucleotide-diphossugar_trans"/>
</dbReference>
<evidence type="ECO:0000256" key="1">
    <source>
        <dbReference type="ARBA" id="ARBA00022475"/>
    </source>
</evidence>
<evidence type="ECO:0000256" key="3">
    <source>
        <dbReference type="ARBA" id="ARBA00022679"/>
    </source>
</evidence>
<dbReference type="GO" id="GO:0099621">
    <property type="term" value="F:undecaprenyl-phosphate 4-deoxy-4-formamido-L-arabinose transferase activity"/>
    <property type="evidence" value="ECO:0007669"/>
    <property type="project" value="TreeGrafter"/>
</dbReference>
<feature type="domain" description="Glycosyltransferase 2-like" evidence="9">
    <location>
        <begin position="4"/>
        <end position="164"/>
    </location>
</feature>
<dbReference type="PANTHER" id="PTHR48090">
    <property type="entry name" value="UNDECAPRENYL-PHOSPHATE 4-DEOXY-4-FORMAMIDO-L-ARABINOSE TRANSFERASE-RELATED"/>
    <property type="match status" value="1"/>
</dbReference>
<gene>
    <name evidence="10" type="ORF">H9756_12415</name>
</gene>
<accession>A0A9D2P5B4</accession>
<dbReference type="Pfam" id="PF00535">
    <property type="entry name" value="Glycos_transf_2"/>
    <property type="match status" value="1"/>
</dbReference>
<comment type="caution">
    <text evidence="10">The sequence shown here is derived from an EMBL/GenBank/DDBJ whole genome shotgun (WGS) entry which is preliminary data.</text>
</comment>
<evidence type="ECO:0000256" key="8">
    <source>
        <dbReference type="SAM" id="Phobius"/>
    </source>
</evidence>
<dbReference type="InterPro" id="IPR050256">
    <property type="entry name" value="Glycosyltransferase_2"/>
</dbReference>
<sequence>MKVSFVIPCYRSEHTIGKVVDKIQNTIRENDECEIVLVNDCSPDDTFGAIRRICEKWDNVKGISLAKNFGQHAALMAGFRHVTGDVVVCLDDDGQTPPEEVYKLLDAMDEKTDVVYAEYEQKKHSFFRNIGSRINAKMTEYLIGKPKNLFVSSYFAVRRFIVDEIVKYENPYPYVIGLILRATKNIKNAKVNHHEREEGQSGYSFKKLLRLWLNGFTAFSVKPLRIATALGLFFAFLGFIYAVYTVINKFVNPNVPVGWSSMMAAFMVIGGCILFMLGLIGEYIGRIYISINNSPQYVIRDVIGYEGEGNEKEQNF</sequence>
<feature type="transmembrane region" description="Helical" evidence="8">
    <location>
        <begin position="259"/>
        <end position="280"/>
    </location>
</feature>
<dbReference type="Proteomes" id="UP000823895">
    <property type="component" value="Unassembled WGS sequence"/>
</dbReference>
<evidence type="ECO:0000313" key="11">
    <source>
        <dbReference type="Proteomes" id="UP000823895"/>
    </source>
</evidence>
<dbReference type="AlphaFoldDB" id="A0A9D2P5B4"/>
<dbReference type="GO" id="GO:0009103">
    <property type="term" value="P:lipopolysaccharide biosynthetic process"/>
    <property type="evidence" value="ECO:0007669"/>
    <property type="project" value="UniProtKB-KW"/>
</dbReference>
<dbReference type="EMBL" id="DWWI01000261">
    <property type="protein sequence ID" value="HJC44455.1"/>
    <property type="molecule type" value="Genomic_DNA"/>
</dbReference>
<keyword evidence="1" id="KW-1003">Cell membrane</keyword>
<evidence type="ECO:0000259" key="9">
    <source>
        <dbReference type="Pfam" id="PF00535"/>
    </source>
</evidence>
<keyword evidence="3" id="KW-0808">Transferase</keyword>
<keyword evidence="6 8" id="KW-1133">Transmembrane helix</keyword>
<evidence type="ECO:0000256" key="5">
    <source>
        <dbReference type="ARBA" id="ARBA00022985"/>
    </source>
</evidence>
<keyword evidence="2" id="KW-0328">Glycosyltransferase</keyword>
<dbReference type="SUPFAM" id="SSF53448">
    <property type="entry name" value="Nucleotide-diphospho-sugar transferases"/>
    <property type="match status" value="1"/>
</dbReference>
<keyword evidence="5" id="KW-0448">Lipopolysaccharide biosynthesis</keyword>
<evidence type="ECO:0000256" key="7">
    <source>
        <dbReference type="ARBA" id="ARBA00023136"/>
    </source>
</evidence>
<reference evidence="10" key="2">
    <citation type="submission" date="2021-04" db="EMBL/GenBank/DDBJ databases">
        <authorList>
            <person name="Gilroy R."/>
        </authorList>
    </citation>
    <scope>NUCLEOTIDE SEQUENCE</scope>
    <source>
        <strain evidence="10">CHK165-2605</strain>
    </source>
</reference>
<keyword evidence="7 8" id="KW-0472">Membrane</keyword>
<dbReference type="InterPro" id="IPR001173">
    <property type="entry name" value="Glyco_trans_2-like"/>
</dbReference>
<evidence type="ECO:0000313" key="10">
    <source>
        <dbReference type="EMBL" id="HJC44455.1"/>
    </source>
</evidence>
<dbReference type="GO" id="GO:0005886">
    <property type="term" value="C:plasma membrane"/>
    <property type="evidence" value="ECO:0007669"/>
    <property type="project" value="TreeGrafter"/>
</dbReference>
<name>A0A9D2P5B4_9FIRM</name>
<reference evidence="10" key="1">
    <citation type="journal article" date="2021" name="PeerJ">
        <title>Extensive microbial diversity within the chicken gut microbiome revealed by metagenomics and culture.</title>
        <authorList>
            <person name="Gilroy R."/>
            <person name="Ravi A."/>
            <person name="Getino M."/>
            <person name="Pursley I."/>
            <person name="Horton D.L."/>
            <person name="Alikhan N.F."/>
            <person name="Baker D."/>
            <person name="Gharbi K."/>
            <person name="Hall N."/>
            <person name="Watson M."/>
            <person name="Adriaenssens E.M."/>
            <person name="Foster-Nyarko E."/>
            <person name="Jarju S."/>
            <person name="Secka A."/>
            <person name="Antonio M."/>
            <person name="Oren A."/>
            <person name="Chaudhuri R.R."/>
            <person name="La Ragione R."/>
            <person name="Hildebrand F."/>
            <person name="Pallen M.J."/>
        </authorList>
    </citation>
    <scope>NUCLEOTIDE SEQUENCE</scope>
    <source>
        <strain evidence="10">CHK165-2605</strain>
    </source>
</reference>
<protein>
    <submittedName>
        <fullName evidence="10">Glycosyltransferase family 2 protein</fullName>
    </submittedName>
</protein>
<proteinExistence type="predicted"/>